<dbReference type="Pfam" id="PF11103">
    <property type="entry name" value="DUF2887"/>
    <property type="match status" value="1"/>
</dbReference>
<accession>Q8DL24</accession>
<dbReference type="PANTHER" id="PTHR35586">
    <property type="entry name" value="SLL1691 PROTEIN"/>
    <property type="match status" value="1"/>
</dbReference>
<dbReference type="NCBIfam" id="TIGR01784">
    <property type="entry name" value="T_den_put_tspse"/>
    <property type="match status" value="1"/>
</dbReference>
<dbReference type="PATRIC" id="fig|197221.4.peg.714"/>
<keyword evidence="3" id="KW-1185">Reference proteome</keyword>
<reference evidence="2 3" key="1">
    <citation type="journal article" date="2002" name="DNA Res.">
        <title>Complete genome structure of the thermophilic cyanobacterium Thermosynechococcus elongatus BP-1.</title>
        <authorList>
            <person name="Nakamura Y."/>
            <person name="Kaneko T."/>
            <person name="Sato S."/>
            <person name="Ikeuchi M."/>
            <person name="Katoh H."/>
            <person name="Sasamoto S."/>
            <person name="Watanabe A."/>
            <person name="Iriguchi M."/>
            <person name="Kawashima K."/>
            <person name="Kimura T."/>
            <person name="Kishida Y."/>
            <person name="Kiyokawa C."/>
            <person name="Kohara M."/>
            <person name="Matsumoto M."/>
            <person name="Matsuno A."/>
            <person name="Nakazaki N."/>
            <person name="Shimpo S."/>
            <person name="Sugimoto M."/>
            <person name="Takeuchi C."/>
            <person name="Yamada M."/>
            <person name="Tabata S."/>
        </authorList>
    </citation>
    <scope>NUCLEOTIDE SEQUENCE [LARGE SCALE GENOMIC DNA]</scope>
    <source>
        <strain evidence="3">IAM M-273 / NIES-2133 / BP-1</strain>
    </source>
</reference>
<dbReference type="STRING" id="197221.gene:10747265"/>
<dbReference type="EMBL" id="BA000039">
    <property type="protein sequence ID" value="BAC08226.1"/>
    <property type="molecule type" value="Genomic_DNA"/>
</dbReference>
<dbReference type="RefSeq" id="WP_011056522.1">
    <property type="nucleotide sequence ID" value="NC_004113.1"/>
</dbReference>
<dbReference type="InterPro" id="IPR010106">
    <property type="entry name" value="RpnA"/>
</dbReference>
<dbReference type="InterPro" id="IPR022573">
    <property type="entry name" value="DUF2887"/>
</dbReference>
<evidence type="ECO:0000313" key="2">
    <source>
        <dbReference type="EMBL" id="BAC08226.1"/>
    </source>
</evidence>
<organism evidence="2 3">
    <name type="scientific">Thermosynechococcus vestitus (strain NIES-2133 / IAM M-273 / BP-1)</name>
    <dbReference type="NCBI Taxonomy" id="197221"/>
    <lineage>
        <taxon>Bacteria</taxon>
        <taxon>Bacillati</taxon>
        <taxon>Cyanobacteriota</taxon>
        <taxon>Cyanophyceae</taxon>
        <taxon>Acaryochloridales</taxon>
        <taxon>Thermosynechococcaceae</taxon>
        <taxon>Thermosynechococcus</taxon>
    </lineage>
</organism>
<dbReference type="InterPro" id="IPR025587">
    <property type="entry name" value="DUF4351"/>
</dbReference>
<evidence type="ECO:0000313" key="3">
    <source>
        <dbReference type="Proteomes" id="UP000000440"/>
    </source>
</evidence>
<evidence type="ECO:0000259" key="1">
    <source>
        <dbReference type="Pfam" id="PF14261"/>
    </source>
</evidence>
<sequence length="301" mass="34963">MRRDSLFYQLFAQLPQTLFDLLGIDTPEGYRFDSVELKQTAFRIDGVFVPPDPAGTVYFCEVQFQRDNTFYERFFAEIFLYLRLYRSTFADWQAVVIYPNRQTEQESFAPYDLLVHSPRLRRVYLNELGSPESLPLSLALMQLTALSAAEMPRVARLLAERTQTEAVPRPEVIIELITTIVLYKFTELSREEVLRMLGFTTEELKRTRFYREVYAEAREEGLQEGRLAGRQEGLQEGLQQGLQQGEALVILRLLRRRFGSVPSELEERIRRLSVSQIEALAEALLDFRELGEVAAWLEQTS</sequence>
<dbReference type="eggNOG" id="COG5464">
    <property type="taxonomic scope" value="Bacteria"/>
</dbReference>
<protein>
    <submittedName>
        <fullName evidence="2">Tlr0675 protein</fullName>
    </submittedName>
</protein>
<dbReference type="AlphaFoldDB" id="Q8DL24"/>
<dbReference type="EnsemblBacteria" id="BAC08226">
    <property type="protein sequence ID" value="BAC08226"/>
    <property type="gene ID" value="BAC08226"/>
</dbReference>
<name>Q8DL24_THEVB</name>
<dbReference type="Pfam" id="PF14261">
    <property type="entry name" value="DUF4351"/>
    <property type="match status" value="1"/>
</dbReference>
<proteinExistence type="predicted"/>
<gene>
    <name evidence="2" type="ordered locus">tlr0675</name>
</gene>
<dbReference type="Proteomes" id="UP000000440">
    <property type="component" value="Chromosome"/>
</dbReference>
<feature type="domain" description="DUF4351" evidence="1">
    <location>
        <begin position="239"/>
        <end position="297"/>
    </location>
</feature>
<dbReference type="KEGG" id="tel:tlr0675"/>
<dbReference type="PANTHER" id="PTHR35586:SF2">
    <property type="entry name" value="SLL1542 PROTEIN"/>
    <property type="match status" value="1"/>
</dbReference>